<sequence>MKFEKLLVYGPGSIGLKHINAGKKINRFLKIGVLRSREINGDDSEKNNWLEFKSIREAISWSPDLIIISTPANLHLSHIKEFLLLNIPILLEKPIGCEQDNLEEWISLNKKKTSTISVGYQLRFDPCYSIISDILKKNGIGEIFSSHFFCGSWLPNWREKDYRRTVSASNELGGGVVSELSHELDLCLSLLGPINVEWCKKNNSGILDINCDDNLHLVASSNKSSKIIIDLDFCTFSERRFILMRGIKGEILWDITKGKLIKKDDKGTQILKNSSRDSQLMLVNQIKDIINKTNSSESIGCSLTEGISVLELIKLINNKCNL</sequence>
<evidence type="ECO:0000313" key="3">
    <source>
        <dbReference type="Proteomes" id="UP000001430"/>
    </source>
</evidence>
<dbReference type="KEGG" id="pmg:P9301_14141"/>
<dbReference type="Proteomes" id="UP000001430">
    <property type="component" value="Chromosome"/>
</dbReference>
<proteinExistence type="predicted"/>
<gene>
    <name evidence="2" type="ordered locus">P9301_14141</name>
</gene>
<evidence type="ECO:0000259" key="1">
    <source>
        <dbReference type="Pfam" id="PF01408"/>
    </source>
</evidence>
<dbReference type="PANTHER" id="PTHR43377">
    <property type="entry name" value="BILIVERDIN REDUCTASE A"/>
    <property type="match status" value="1"/>
</dbReference>
<evidence type="ECO:0000313" key="2">
    <source>
        <dbReference type="EMBL" id="ABO18037.1"/>
    </source>
</evidence>
<feature type="domain" description="Gfo/Idh/MocA-like oxidoreductase N-terminal" evidence="1">
    <location>
        <begin position="7"/>
        <end position="120"/>
    </location>
</feature>
<organism evidence="2 3">
    <name type="scientific">Prochlorococcus marinus (strain MIT 9301)</name>
    <dbReference type="NCBI Taxonomy" id="167546"/>
    <lineage>
        <taxon>Bacteria</taxon>
        <taxon>Bacillati</taxon>
        <taxon>Cyanobacteriota</taxon>
        <taxon>Cyanophyceae</taxon>
        <taxon>Synechococcales</taxon>
        <taxon>Prochlorococcaceae</taxon>
        <taxon>Prochlorococcus</taxon>
    </lineage>
</organism>
<name>A3PE62_PROM0</name>
<protein>
    <recommendedName>
        <fullName evidence="1">Gfo/Idh/MocA-like oxidoreductase N-terminal domain-containing protein</fullName>
    </recommendedName>
</protein>
<dbReference type="EMBL" id="CP000576">
    <property type="protein sequence ID" value="ABO18037.1"/>
    <property type="molecule type" value="Genomic_DNA"/>
</dbReference>
<dbReference type="STRING" id="167546.P9301_14141"/>
<dbReference type="InterPro" id="IPR000683">
    <property type="entry name" value="Gfo/Idh/MocA-like_OxRdtase_N"/>
</dbReference>
<dbReference type="Gene3D" id="3.30.360.10">
    <property type="entry name" value="Dihydrodipicolinate Reductase, domain 2"/>
    <property type="match status" value="1"/>
</dbReference>
<dbReference type="Gene3D" id="3.40.50.720">
    <property type="entry name" value="NAD(P)-binding Rossmann-like Domain"/>
    <property type="match status" value="1"/>
</dbReference>
<accession>A3PE62</accession>
<dbReference type="OrthoDB" id="9815825at2"/>
<reference evidence="2 3" key="1">
    <citation type="journal article" date="2007" name="PLoS Genet.">
        <title>Patterns and implications of gene gain and loss in the evolution of Prochlorococcus.</title>
        <authorList>
            <person name="Kettler G.C."/>
            <person name="Martiny A.C."/>
            <person name="Huang K."/>
            <person name="Zucker J."/>
            <person name="Coleman M.L."/>
            <person name="Rodrigue S."/>
            <person name="Chen F."/>
            <person name="Lapidus A."/>
            <person name="Ferriera S."/>
            <person name="Johnson J."/>
            <person name="Steglich C."/>
            <person name="Church G.M."/>
            <person name="Richardson P."/>
            <person name="Chisholm S.W."/>
        </authorList>
    </citation>
    <scope>NUCLEOTIDE SEQUENCE [LARGE SCALE GENOMIC DNA]</scope>
    <source>
        <strain evidence="2 3">MIT 9301</strain>
    </source>
</reference>
<dbReference type="AlphaFoldDB" id="A3PE62"/>
<dbReference type="GO" id="GO:0000166">
    <property type="term" value="F:nucleotide binding"/>
    <property type="evidence" value="ECO:0007669"/>
    <property type="project" value="InterPro"/>
</dbReference>
<dbReference type="RefSeq" id="WP_011863346.1">
    <property type="nucleotide sequence ID" value="NC_009091.1"/>
</dbReference>
<keyword evidence="3" id="KW-1185">Reference proteome</keyword>
<dbReference type="SUPFAM" id="SSF55347">
    <property type="entry name" value="Glyceraldehyde-3-phosphate dehydrogenase-like, C-terminal domain"/>
    <property type="match status" value="1"/>
</dbReference>
<dbReference type="PANTHER" id="PTHR43377:SF1">
    <property type="entry name" value="BILIVERDIN REDUCTASE A"/>
    <property type="match status" value="1"/>
</dbReference>
<dbReference type="HOGENOM" id="CLU_023194_10_1_3"/>
<dbReference type="InterPro" id="IPR036291">
    <property type="entry name" value="NAD(P)-bd_dom_sf"/>
</dbReference>
<dbReference type="Pfam" id="PF01408">
    <property type="entry name" value="GFO_IDH_MocA"/>
    <property type="match status" value="1"/>
</dbReference>
<dbReference type="SUPFAM" id="SSF51735">
    <property type="entry name" value="NAD(P)-binding Rossmann-fold domains"/>
    <property type="match status" value="1"/>
</dbReference>
<dbReference type="eggNOG" id="COG0673">
    <property type="taxonomic scope" value="Bacteria"/>
</dbReference>
<dbReference type="InterPro" id="IPR051450">
    <property type="entry name" value="Gfo/Idh/MocA_Oxidoreductases"/>
</dbReference>